<dbReference type="Ensembl" id="ENSCINT00000030365.1">
    <property type="protein sequence ID" value="ENSCINP00000033342.1"/>
    <property type="gene ID" value="ENSCING00000022403.1"/>
</dbReference>
<keyword evidence="1" id="KW-0325">Glycoprotein</keyword>
<sequence length="164" mass="18166">MKDVGVSWAMKRVRDIKLPDVSDSASVILVSVKYTLSGIEINSFGAGQSEITNRAPRTIRLHLIKAFLHLNGNWRYKYGFISHSGTFNANANGISVYLGIALGMDRSEKPTVNVGHCSANINSLTVRVQAGWLTWFYNLILKICPAINTAINDQAQSFFFGTKR</sequence>
<dbReference type="FunFam" id="3.15.10.10:FF:000001">
    <property type="entry name" value="phospholipid transfer protein-like"/>
    <property type="match status" value="1"/>
</dbReference>
<organism evidence="3 4">
    <name type="scientific">Ciona intestinalis</name>
    <name type="common">Transparent sea squirt</name>
    <name type="synonym">Ascidia intestinalis</name>
    <dbReference type="NCBI Taxonomy" id="7719"/>
    <lineage>
        <taxon>Eukaryota</taxon>
        <taxon>Metazoa</taxon>
        <taxon>Chordata</taxon>
        <taxon>Tunicata</taxon>
        <taxon>Ascidiacea</taxon>
        <taxon>Phlebobranchia</taxon>
        <taxon>Cionidae</taxon>
        <taxon>Ciona</taxon>
    </lineage>
</organism>
<keyword evidence="4" id="KW-1185">Reference proteome</keyword>
<reference evidence="4" key="1">
    <citation type="journal article" date="2002" name="Science">
        <title>The draft genome of Ciona intestinalis: insights into chordate and vertebrate origins.</title>
        <authorList>
            <person name="Dehal P."/>
            <person name="Satou Y."/>
            <person name="Campbell R.K."/>
            <person name="Chapman J."/>
            <person name="Degnan B."/>
            <person name="De Tomaso A."/>
            <person name="Davidson B."/>
            <person name="Di Gregorio A."/>
            <person name="Gelpke M."/>
            <person name="Goodstein D.M."/>
            <person name="Harafuji N."/>
            <person name="Hastings K.E."/>
            <person name="Ho I."/>
            <person name="Hotta K."/>
            <person name="Huang W."/>
            <person name="Kawashima T."/>
            <person name="Lemaire P."/>
            <person name="Martinez D."/>
            <person name="Meinertzhagen I.A."/>
            <person name="Necula S."/>
            <person name="Nonaka M."/>
            <person name="Putnam N."/>
            <person name="Rash S."/>
            <person name="Saiga H."/>
            <person name="Satake M."/>
            <person name="Terry A."/>
            <person name="Yamada L."/>
            <person name="Wang H.G."/>
            <person name="Awazu S."/>
            <person name="Azumi K."/>
            <person name="Boore J."/>
            <person name="Branno M."/>
            <person name="Chin-Bow S."/>
            <person name="DeSantis R."/>
            <person name="Doyle S."/>
            <person name="Francino P."/>
            <person name="Keys D.N."/>
            <person name="Haga S."/>
            <person name="Hayashi H."/>
            <person name="Hino K."/>
            <person name="Imai K.S."/>
            <person name="Inaba K."/>
            <person name="Kano S."/>
            <person name="Kobayashi K."/>
            <person name="Kobayashi M."/>
            <person name="Lee B.I."/>
            <person name="Makabe K.W."/>
            <person name="Manohar C."/>
            <person name="Matassi G."/>
            <person name="Medina M."/>
            <person name="Mochizuki Y."/>
            <person name="Mount S."/>
            <person name="Morishita T."/>
            <person name="Miura S."/>
            <person name="Nakayama A."/>
            <person name="Nishizaka S."/>
            <person name="Nomoto H."/>
            <person name="Ohta F."/>
            <person name="Oishi K."/>
            <person name="Rigoutsos I."/>
            <person name="Sano M."/>
            <person name="Sasaki A."/>
            <person name="Sasakura Y."/>
            <person name="Shoguchi E."/>
            <person name="Shin-i T."/>
            <person name="Spagnuolo A."/>
            <person name="Stainier D."/>
            <person name="Suzuki M.M."/>
            <person name="Tassy O."/>
            <person name="Takatori N."/>
            <person name="Tokuoka M."/>
            <person name="Yagi K."/>
            <person name="Yoshizaki F."/>
            <person name="Wada S."/>
            <person name="Zhang C."/>
            <person name="Hyatt P.D."/>
            <person name="Larimer F."/>
            <person name="Detter C."/>
            <person name="Doggett N."/>
            <person name="Glavina T."/>
            <person name="Hawkins T."/>
            <person name="Richardson P."/>
            <person name="Lucas S."/>
            <person name="Kohara Y."/>
            <person name="Levine M."/>
            <person name="Satoh N."/>
            <person name="Rokhsar D.S."/>
        </authorList>
    </citation>
    <scope>NUCLEOTIDE SEQUENCE [LARGE SCALE GENOMIC DNA]</scope>
</reference>
<evidence type="ECO:0000313" key="3">
    <source>
        <dbReference type="Ensembl" id="ENSCINP00000033342.1"/>
    </source>
</evidence>
<dbReference type="InParanoid" id="H2XUK8"/>
<name>H2XUK8_CIOIN</name>
<reference evidence="3" key="2">
    <citation type="submission" date="2025-08" db="UniProtKB">
        <authorList>
            <consortium name="Ensembl"/>
        </authorList>
    </citation>
    <scope>IDENTIFICATION</scope>
</reference>
<dbReference type="AlphaFoldDB" id="H2XUK8"/>
<dbReference type="InterPro" id="IPR017943">
    <property type="entry name" value="Bactericidal_perm-incr_a/b_dom"/>
</dbReference>
<dbReference type="HOGENOM" id="CLU_110068_0_0_1"/>
<dbReference type="GO" id="GO:0008289">
    <property type="term" value="F:lipid binding"/>
    <property type="evidence" value="ECO:0007669"/>
    <property type="project" value="InterPro"/>
</dbReference>
<dbReference type="Proteomes" id="UP000008144">
    <property type="component" value="Unassembled WGS sequence"/>
</dbReference>
<dbReference type="InterPro" id="IPR017942">
    <property type="entry name" value="Lipid-bd_serum_glycop_N"/>
</dbReference>
<dbReference type="SUPFAM" id="SSF55394">
    <property type="entry name" value="Bactericidal permeability-increasing protein, BPI"/>
    <property type="match status" value="1"/>
</dbReference>
<dbReference type="GeneTree" id="ENSGT01150000286994"/>
<dbReference type="Gene3D" id="3.15.10.10">
    <property type="entry name" value="Bactericidal permeability-increasing protein, domain 1"/>
    <property type="match status" value="1"/>
</dbReference>
<feature type="domain" description="Lipid-binding serum glycoprotein N-terminal" evidence="2">
    <location>
        <begin position="11"/>
        <end position="142"/>
    </location>
</feature>
<dbReference type="PANTHER" id="PTHR10504:SF131">
    <property type="entry name" value="BPI2 DOMAIN-CONTAINING PROTEIN"/>
    <property type="match status" value="1"/>
</dbReference>
<evidence type="ECO:0000259" key="2">
    <source>
        <dbReference type="Pfam" id="PF01273"/>
    </source>
</evidence>
<evidence type="ECO:0000313" key="4">
    <source>
        <dbReference type="Proteomes" id="UP000008144"/>
    </source>
</evidence>
<evidence type="ECO:0000256" key="1">
    <source>
        <dbReference type="ARBA" id="ARBA00023180"/>
    </source>
</evidence>
<proteinExistence type="predicted"/>
<reference evidence="3" key="3">
    <citation type="submission" date="2025-09" db="UniProtKB">
        <authorList>
            <consortium name="Ensembl"/>
        </authorList>
    </citation>
    <scope>IDENTIFICATION</scope>
</reference>
<dbReference type="InterPro" id="IPR032942">
    <property type="entry name" value="BPI/LBP/Plunc"/>
</dbReference>
<dbReference type="PANTHER" id="PTHR10504">
    <property type="entry name" value="BACTERICIDAL PERMEABILITY-INCREASING BPI PROTEIN-RELATED"/>
    <property type="match status" value="1"/>
</dbReference>
<protein>
    <recommendedName>
        <fullName evidence="2">Lipid-binding serum glycoprotein N-terminal domain-containing protein</fullName>
    </recommendedName>
</protein>
<accession>H2XUK8</accession>
<dbReference type="Pfam" id="PF01273">
    <property type="entry name" value="LBP_BPI_CETP"/>
    <property type="match status" value="1"/>
</dbReference>